<dbReference type="Gene3D" id="3.40.109.10">
    <property type="entry name" value="NADH Oxidase"/>
    <property type="match status" value="1"/>
</dbReference>
<evidence type="ECO:0000313" key="2">
    <source>
        <dbReference type="EMBL" id="ADP33744.1"/>
    </source>
</evidence>
<sequence>MAVASFEPFQLIDQLIEETKDFHIDSGTSQQLHETDHHKNGSRSVLLPDQRIEGEELFQVFKERTATRFYDRAPVDLSDVGTILSAAKEEDARHWPRQISKGIDITLSVIAWRIENLQCPFFYDYCPETHSLVPAGEIPEQAEAENWFLQKEFMFAPAIIIVHGTMNQAVQHYGGHGYRHLMVRGGAAAHNAWLSALTLGLTGTVFAGALPRPLRECTHIDGRHRTQLCAFSFGKPITFAES</sequence>
<proteinExistence type="predicted"/>
<organism evidence="2 3">
    <name type="scientific">Bacillus atrophaeus (strain 1942)</name>
    <dbReference type="NCBI Taxonomy" id="720555"/>
    <lineage>
        <taxon>Bacteria</taxon>
        <taxon>Bacillati</taxon>
        <taxon>Bacillota</taxon>
        <taxon>Bacilli</taxon>
        <taxon>Bacillales</taxon>
        <taxon>Bacillaceae</taxon>
        <taxon>Bacillus</taxon>
    </lineage>
</organism>
<dbReference type="InterPro" id="IPR029479">
    <property type="entry name" value="Nitroreductase"/>
</dbReference>
<accession>A0ABN3ZDH2</accession>
<dbReference type="EMBL" id="CP002207">
    <property type="protein sequence ID" value="ADP33744.1"/>
    <property type="molecule type" value="Genomic_DNA"/>
</dbReference>
<dbReference type="InterPro" id="IPR000415">
    <property type="entry name" value="Nitroreductase-like"/>
</dbReference>
<dbReference type="SUPFAM" id="SSF55469">
    <property type="entry name" value="FMN-dependent nitroreductase-like"/>
    <property type="match status" value="1"/>
</dbReference>
<keyword evidence="3" id="KW-1185">Reference proteome</keyword>
<feature type="domain" description="Nitroreductase" evidence="1">
    <location>
        <begin position="62"/>
        <end position="235"/>
    </location>
</feature>
<protein>
    <submittedName>
        <fullName evidence="2">SagB-type dehydrogenase domain protein</fullName>
    </submittedName>
</protein>
<name>A0ABN3ZDH2_BACA1</name>
<dbReference type="Proteomes" id="UP000006867">
    <property type="component" value="Chromosome"/>
</dbReference>
<evidence type="ECO:0000259" key="1">
    <source>
        <dbReference type="Pfam" id="PF00881"/>
    </source>
</evidence>
<gene>
    <name evidence="2" type="ordered locus">BATR1942_14110</name>
</gene>
<reference evidence="2 3" key="1">
    <citation type="journal article" date="2011" name="Front. Microbiol.">
        <title>Genomic signatures of strain selection and enhancement in Bacillus atrophaeus var. globigii, a historical biowarfare simulant.</title>
        <authorList>
            <person name="Gibbons H.S."/>
            <person name="Broomall S.M."/>
            <person name="McNew L.A."/>
            <person name="Daligault H."/>
            <person name="Chapman C."/>
            <person name="Bruce D."/>
            <person name="Karavis M."/>
            <person name="Krepps M."/>
            <person name="McGregor P.A."/>
            <person name="Hong C."/>
            <person name="Park K.H."/>
            <person name="Akmal A."/>
            <person name="Feldman A."/>
            <person name="Lin J.S."/>
            <person name="Chang W.E."/>
            <person name="Higgs B.W."/>
            <person name="Demirev P."/>
            <person name="Lindquist J."/>
            <person name="Liem A."/>
            <person name="Fochler E."/>
            <person name="Read T.D."/>
            <person name="Tapia R."/>
            <person name="Johnson S."/>
            <person name="Bishop-Lilly K.A."/>
            <person name="Detter C."/>
            <person name="Han C."/>
            <person name="Sozhamannan S."/>
            <person name="Rosenzweig C.N."/>
            <person name="Skowronski E.W."/>
        </authorList>
    </citation>
    <scope>NUCLEOTIDE SEQUENCE [LARGE SCALE GENOMIC DNA]</scope>
    <source>
        <strain evidence="2 3">1942</strain>
    </source>
</reference>
<dbReference type="Pfam" id="PF00881">
    <property type="entry name" value="Nitroreductase"/>
    <property type="match status" value="1"/>
</dbReference>
<evidence type="ECO:0000313" key="3">
    <source>
        <dbReference type="Proteomes" id="UP000006867"/>
    </source>
</evidence>
<dbReference type="RefSeq" id="WP_003327059.1">
    <property type="nucleotide sequence ID" value="NC_014639.1"/>
</dbReference>